<proteinExistence type="predicted"/>
<dbReference type="AlphaFoldDB" id="A0A3P7Y234"/>
<sequence>MSCFSFFHGDKCAWISCFLNRYPLIIFPFLFYYITSDWCVTITSWFVPRKFDTIFISLFHIQPFRWSRWINWIPDQMWFSRFRRFTRSSIVNSTDTKLVGLTLFYSSNCCFGARDK</sequence>
<gene>
    <name evidence="1" type="ORF">SMRZ_LOCUS3754</name>
</gene>
<evidence type="ECO:0000313" key="1">
    <source>
        <dbReference type="EMBL" id="VDO59053.1"/>
    </source>
</evidence>
<keyword evidence="2" id="KW-1185">Reference proteome</keyword>
<accession>A0A3P7Y234</accession>
<reference evidence="1 2" key="1">
    <citation type="submission" date="2018-11" db="EMBL/GenBank/DDBJ databases">
        <authorList>
            <consortium name="Pathogen Informatics"/>
        </authorList>
    </citation>
    <scope>NUCLEOTIDE SEQUENCE [LARGE SCALE GENOMIC DNA]</scope>
    <source>
        <strain evidence="1 2">Zambia</strain>
    </source>
</reference>
<dbReference type="Proteomes" id="UP000277204">
    <property type="component" value="Unassembled WGS sequence"/>
</dbReference>
<organism evidence="1 2">
    <name type="scientific">Schistosoma margrebowiei</name>
    <dbReference type="NCBI Taxonomy" id="48269"/>
    <lineage>
        <taxon>Eukaryota</taxon>
        <taxon>Metazoa</taxon>
        <taxon>Spiralia</taxon>
        <taxon>Lophotrochozoa</taxon>
        <taxon>Platyhelminthes</taxon>
        <taxon>Trematoda</taxon>
        <taxon>Digenea</taxon>
        <taxon>Strigeidida</taxon>
        <taxon>Schistosomatoidea</taxon>
        <taxon>Schistosomatidae</taxon>
        <taxon>Schistosoma</taxon>
    </lineage>
</organism>
<protein>
    <submittedName>
        <fullName evidence="1">Uncharacterized protein</fullName>
    </submittedName>
</protein>
<name>A0A3P7Y234_9TREM</name>
<dbReference type="EMBL" id="UZAI01001119">
    <property type="protein sequence ID" value="VDO59053.1"/>
    <property type="molecule type" value="Genomic_DNA"/>
</dbReference>
<evidence type="ECO:0000313" key="2">
    <source>
        <dbReference type="Proteomes" id="UP000277204"/>
    </source>
</evidence>